<keyword evidence="2" id="KW-0812">Transmembrane</keyword>
<dbReference type="Gene3D" id="1.10.1900.40">
    <property type="entry name" value="Acidic terminal segments, variant surface antigen of PfEMP1"/>
    <property type="match status" value="1"/>
</dbReference>
<accession>A0A0P0IH57</accession>
<feature type="domain" description="Plasmodium falciparum erythrocyte membrane protein 1 acidic terminal segment" evidence="3">
    <location>
        <begin position="149"/>
        <end position="503"/>
    </location>
</feature>
<evidence type="ECO:0000313" key="4">
    <source>
        <dbReference type="EMBL" id="ALK04332.1"/>
    </source>
</evidence>
<evidence type="ECO:0000256" key="2">
    <source>
        <dbReference type="SAM" id="Phobius"/>
    </source>
</evidence>
<feature type="transmembrane region" description="Helical" evidence="2">
    <location>
        <begin position="145"/>
        <end position="167"/>
    </location>
</feature>
<dbReference type="InterPro" id="IPR044932">
    <property type="entry name" value="PfEMP1_ATS_sf"/>
</dbReference>
<dbReference type="Pfam" id="PF15445">
    <property type="entry name" value="ATS"/>
    <property type="match status" value="1"/>
</dbReference>
<dbReference type="VEuPathDB" id="PlasmoDB:PGABG01_0710500"/>
<protein>
    <submittedName>
        <fullName evidence="4">EMP1-like protein</fullName>
    </submittedName>
</protein>
<dbReference type="AlphaFoldDB" id="A0A0P0IH57"/>
<feature type="compositionally biased region" description="Polar residues" evidence="1">
    <location>
        <begin position="134"/>
        <end position="144"/>
    </location>
</feature>
<evidence type="ECO:0000256" key="1">
    <source>
        <dbReference type="SAM" id="MobiDB-lite"/>
    </source>
</evidence>
<sequence length="536" mass="61353">MEKRKQILNAQNMTMMMLRSFSCGLLNWVKISVIKKTTKNLEWKNLDKKYKEDYNTNSRSPSMATNAQQYIYQQYISDDDDKKTPEKETKYQKKQNVNLAPLPPPPVQPDAGTSVQPGPNPPSQPVNHTPGGNPPQSDQPINTDILNTTIPVGISVALGSIALLFYYMKKKPKITRPTDLFRVLEIPQKDHGMPTKISTNRYVPYTTKYRGKTYIYVEDTGDDTYIGNISSSDVTTTSSDSEVDEMDINDIYGYSGPKHKTLIDVVLKPTKSGNITISGDTPNSGIIPRIPSDIPTDKLTDNEWNELKDDFISNMLQTEHNDVVENSGNTFIDPQPNILDTNHYEKPFITQIQDRKLYSDNEVTYNINWNVPENTQIYTMDIPKYNSLYSGSDLINDSLNSGNDIYDELLKRKENELFGTKHTKNTSTNSDPISNQIDLFHKWLDRHRYMCEKWNNKEEMLSKLYDEWNKSNNEHVLYIPSNDNADDINTINDENYNMINANKHERNHKTSLEHLGSTNIPPNDLTTQNNGSQEKN</sequence>
<feature type="region of interest" description="Disordered" evidence="1">
    <location>
        <begin position="513"/>
        <end position="536"/>
    </location>
</feature>
<keyword evidence="2" id="KW-0472">Membrane</keyword>
<dbReference type="EMBL" id="KT343270">
    <property type="protein sequence ID" value="ALK04332.1"/>
    <property type="molecule type" value="Genomic_DNA"/>
</dbReference>
<keyword evidence="2" id="KW-1133">Transmembrane helix</keyword>
<reference evidence="4" key="1">
    <citation type="journal article" date="2015" name="Nat. Commun.">
        <title>Ape parasite origins of human malaria virulence genes.</title>
        <authorList>
            <person name="Larremore D.B."/>
            <person name="Sundararaman S.A."/>
            <person name="Liu W."/>
            <person name="Proto W.R."/>
            <person name="Clauset A."/>
            <person name="Loy D.E."/>
            <person name="Speede S."/>
            <person name="Plenderleith L.J."/>
            <person name="Sharp P.M."/>
            <person name="Hahn B.H."/>
            <person name="Rayner J.C."/>
            <person name="Buckee C.O."/>
        </authorList>
    </citation>
    <scope>NUCLEOTIDE SEQUENCE</scope>
    <source>
        <strain evidence="4">SY75ptt</strain>
    </source>
</reference>
<dbReference type="VEuPathDB" id="PlasmoDB:PGSY75_0002700"/>
<feature type="region of interest" description="Disordered" evidence="1">
    <location>
        <begin position="92"/>
        <end position="144"/>
    </location>
</feature>
<feature type="compositionally biased region" description="Polar residues" evidence="1">
    <location>
        <begin position="516"/>
        <end position="536"/>
    </location>
</feature>
<evidence type="ECO:0000259" key="3">
    <source>
        <dbReference type="Pfam" id="PF15445"/>
    </source>
</evidence>
<name>A0A0P0IH57_9APIC</name>
<proteinExistence type="predicted"/>
<dbReference type="InterPro" id="IPR029211">
    <property type="entry name" value="PfEMP1_ATS"/>
</dbReference>
<organism evidence="4">
    <name type="scientific">Plasmodium gaboni</name>
    <dbReference type="NCBI Taxonomy" id="647221"/>
    <lineage>
        <taxon>Eukaryota</taxon>
        <taxon>Sar</taxon>
        <taxon>Alveolata</taxon>
        <taxon>Apicomplexa</taxon>
        <taxon>Aconoidasida</taxon>
        <taxon>Haemosporida</taxon>
        <taxon>Plasmodiidae</taxon>
        <taxon>Plasmodium</taxon>
        <taxon>Plasmodium (Laverania)</taxon>
    </lineage>
</organism>